<keyword evidence="2" id="KW-1277">Toxin-antitoxin system</keyword>
<keyword evidence="12" id="KW-1185">Reference proteome</keyword>
<evidence type="ECO:0000256" key="7">
    <source>
        <dbReference type="ARBA" id="ARBA00022840"/>
    </source>
</evidence>
<dbReference type="Proteomes" id="UP001338309">
    <property type="component" value="Unassembled WGS sequence"/>
</dbReference>
<dbReference type="Pfam" id="PF01909">
    <property type="entry name" value="NTP_transf_2"/>
    <property type="match status" value="1"/>
</dbReference>
<dbReference type="SUPFAM" id="SSF81301">
    <property type="entry name" value="Nucleotidyltransferase"/>
    <property type="match status" value="1"/>
</dbReference>
<dbReference type="EMBL" id="BTPD01000009">
    <property type="protein sequence ID" value="GMQ30221.1"/>
    <property type="molecule type" value="Genomic_DNA"/>
</dbReference>
<sequence>MAITKKQETIIKNVTRKFQPKLIGVFGSYARGEQNEGSDLDLLIDFEEKINLLELIGLEQELSDLLGIKVDLITQKSLHPPLKSLIEKDLIRIL</sequence>
<comment type="caution">
    <text evidence="11">The sequence shown here is derived from an EMBL/GenBank/DDBJ whole genome shotgun (WGS) entry which is preliminary data.</text>
</comment>
<keyword evidence="5" id="KW-0479">Metal-binding</keyword>
<dbReference type="PANTHER" id="PTHR33571">
    <property type="entry name" value="SSL8005 PROTEIN"/>
    <property type="match status" value="1"/>
</dbReference>
<proteinExistence type="inferred from homology"/>
<evidence type="ECO:0000256" key="1">
    <source>
        <dbReference type="ARBA" id="ARBA00001946"/>
    </source>
</evidence>
<evidence type="ECO:0000313" key="11">
    <source>
        <dbReference type="EMBL" id="GMQ30221.1"/>
    </source>
</evidence>
<comment type="similarity">
    <text evidence="9">Belongs to the MntA antitoxin family.</text>
</comment>
<evidence type="ECO:0000256" key="5">
    <source>
        <dbReference type="ARBA" id="ARBA00022723"/>
    </source>
</evidence>
<evidence type="ECO:0000256" key="6">
    <source>
        <dbReference type="ARBA" id="ARBA00022741"/>
    </source>
</evidence>
<dbReference type="InterPro" id="IPR002934">
    <property type="entry name" value="Polymerase_NTP_transf_dom"/>
</dbReference>
<feature type="domain" description="Polymerase nucleotidyl transferase" evidence="10">
    <location>
        <begin position="9"/>
        <end position="91"/>
    </location>
</feature>
<evidence type="ECO:0000256" key="4">
    <source>
        <dbReference type="ARBA" id="ARBA00022695"/>
    </source>
</evidence>
<dbReference type="CDD" id="cd05403">
    <property type="entry name" value="NT_KNTase_like"/>
    <property type="match status" value="1"/>
</dbReference>
<keyword evidence="4" id="KW-0548">Nucleotidyltransferase</keyword>
<keyword evidence="7" id="KW-0067">ATP-binding</keyword>
<gene>
    <name evidence="11" type="ORF">Aconfl_28640</name>
</gene>
<evidence type="ECO:0000256" key="2">
    <source>
        <dbReference type="ARBA" id="ARBA00022649"/>
    </source>
</evidence>
<evidence type="ECO:0000259" key="10">
    <source>
        <dbReference type="Pfam" id="PF01909"/>
    </source>
</evidence>
<evidence type="ECO:0000256" key="3">
    <source>
        <dbReference type="ARBA" id="ARBA00022679"/>
    </source>
</evidence>
<keyword evidence="8" id="KW-0460">Magnesium</keyword>
<protein>
    <submittedName>
        <fullName evidence="11">Nucleotidyltransferase family protein</fullName>
    </submittedName>
</protein>
<comment type="cofactor">
    <cofactor evidence="1">
        <name>Mg(2+)</name>
        <dbReference type="ChEBI" id="CHEBI:18420"/>
    </cofactor>
</comment>
<dbReference type="InterPro" id="IPR043519">
    <property type="entry name" value="NT_sf"/>
</dbReference>
<dbReference type="Gene3D" id="3.30.460.10">
    <property type="entry name" value="Beta Polymerase, domain 2"/>
    <property type="match status" value="1"/>
</dbReference>
<keyword evidence="3" id="KW-0808">Transferase</keyword>
<dbReference type="RefSeq" id="WP_338224929.1">
    <property type="nucleotide sequence ID" value="NZ_BTPD01000009.1"/>
</dbReference>
<evidence type="ECO:0000313" key="12">
    <source>
        <dbReference type="Proteomes" id="UP001338309"/>
    </source>
</evidence>
<evidence type="ECO:0000256" key="8">
    <source>
        <dbReference type="ARBA" id="ARBA00022842"/>
    </source>
</evidence>
<accession>A0ABQ6PQJ6</accession>
<keyword evidence="6" id="KW-0547">Nucleotide-binding</keyword>
<organism evidence="11 12">
    <name type="scientific">Algoriphagus confluentis</name>
    <dbReference type="NCBI Taxonomy" id="1697556"/>
    <lineage>
        <taxon>Bacteria</taxon>
        <taxon>Pseudomonadati</taxon>
        <taxon>Bacteroidota</taxon>
        <taxon>Cytophagia</taxon>
        <taxon>Cytophagales</taxon>
        <taxon>Cyclobacteriaceae</taxon>
        <taxon>Algoriphagus</taxon>
    </lineage>
</organism>
<reference evidence="11 12" key="1">
    <citation type="submission" date="2023-08" db="EMBL/GenBank/DDBJ databases">
        <title>Draft genome sequence of Algoriphagus confluentis.</title>
        <authorList>
            <person name="Takatani N."/>
            <person name="Hosokawa M."/>
            <person name="Sawabe T."/>
        </authorList>
    </citation>
    <scope>NUCLEOTIDE SEQUENCE [LARGE SCALE GENOMIC DNA]</scope>
    <source>
        <strain evidence="11 12">NBRC 111222</strain>
    </source>
</reference>
<dbReference type="InterPro" id="IPR052038">
    <property type="entry name" value="Type-VII_TA_antitoxin"/>
</dbReference>
<dbReference type="PANTHER" id="PTHR33571:SF14">
    <property type="entry name" value="PROTEIN ADENYLYLTRANSFERASE MJ0435-RELATED"/>
    <property type="match status" value="1"/>
</dbReference>
<evidence type="ECO:0000256" key="9">
    <source>
        <dbReference type="ARBA" id="ARBA00038276"/>
    </source>
</evidence>
<name>A0ABQ6PQJ6_9BACT</name>